<dbReference type="InterPro" id="IPR001107">
    <property type="entry name" value="Band_7"/>
</dbReference>
<dbReference type="InterPro" id="IPR050710">
    <property type="entry name" value="Band7/mec-2_domain"/>
</dbReference>
<dbReference type="SUPFAM" id="SSF117892">
    <property type="entry name" value="Band 7/SPFH domain"/>
    <property type="match status" value="1"/>
</dbReference>
<feature type="transmembrane region" description="Helical" evidence="6">
    <location>
        <begin position="71"/>
        <end position="93"/>
    </location>
</feature>
<keyword evidence="4 6" id="KW-1133">Transmembrane helix</keyword>
<evidence type="ECO:0000256" key="5">
    <source>
        <dbReference type="ARBA" id="ARBA00023136"/>
    </source>
</evidence>
<dbReference type="SMART" id="SM00244">
    <property type="entry name" value="PHB"/>
    <property type="match status" value="1"/>
</dbReference>
<dbReference type="Proteomes" id="UP000262832">
    <property type="component" value="Chromosome I"/>
</dbReference>
<organism evidence="9 10">
    <name type="scientific">Vibrio alfacsensis</name>
    <dbReference type="NCBI Taxonomy" id="1074311"/>
    <lineage>
        <taxon>Bacteria</taxon>
        <taxon>Pseudomonadati</taxon>
        <taxon>Pseudomonadota</taxon>
        <taxon>Gammaproteobacteria</taxon>
        <taxon>Vibrionales</taxon>
        <taxon>Vibrionaceae</taxon>
        <taxon>Vibrio</taxon>
    </lineage>
</organism>
<evidence type="ECO:0000256" key="2">
    <source>
        <dbReference type="ARBA" id="ARBA00006971"/>
    </source>
</evidence>
<feature type="compositionally biased region" description="Low complexity" evidence="7">
    <location>
        <begin position="378"/>
        <end position="399"/>
    </location>
</feature>
<keyword evidence="10" id="KW-1185">Reference proteome</keyword>
<keyword evidence="5 6" id="KW-0472">Membrane</keyword>
<keyword evidence="3 6" id="KW-0812">Transmembrane</keyword>
<accession>A0ABN5PCT4</accession>
<evidence type="ECO:0000256" key="4">
    <source>
        <dbReference type="ARBA" id="ARBA00022989"/>
    </source>
</evidence>
<dbReference type="RefSeq" id="WP_128809968.1">
    <property type="nucleotide sequence ID" value="NZ_AP019849.1"/>
</dbReference>
<dbReference type="Pfam" id="PF01145">
    <property type="entry name" value="Band_7"/>
    <property type="match status" value="1"/>
</dbReference>
<comment type="subunit">
    <text evidence="6">HflC and HflK may interact to form a multimeric complex.</text>
</comment>
<feature type="domain" description="Band 7" evidence="8">
    <location>
        <begin position="88"/>
        <end position="248"/>
    </location>
</feature>
<comment type="subcellular location">
    <subcellularLocation>
        <location evidence="1">Membrane</location>
        <topology evidence="1">Single-pass membrane protein</topology>
    </subcellularLocation>
</comment>
<dbReference type="GO" id="GO:0008233">
    <property type="term" value="F:peptidase activity"/>
    <property type="evidence" value="ECO:0007669"/>
    <property type="project" value="UniProtKB-KW"/>
</dbReference>
<evidence type="ECO:0000256" key="7">
    <source>
        <dbReference type="SAM" id="MobiDB-lite"/>
    </source>
</evidence>
<feature type="region of interest" description="Disordered" evidence="7">
    <location>
        <begin position="1"/>
        <end position="42"/>
    </location>
</feature>
<gene>
    <name evidence="9" type="primary">hflK</name>
    <name evidence="9" type="ORF">D1115_01350</name>
</gene>
<dbReference type="InterPro" id="IPR036013">
    <property type="entry name" value="Band_7/SPFH_dom_sf"/>
</dbReference>
<sequence length="399" mass="43840">MAWNEPGNNNGNNGRDNDPWGNNNRGGQRPGGRDQGPPDLDEVFSKLSQKLGGKFGKKGGGGSPIGGGGSAIGFGVIAVIAIAVWFFAGFYTIGEAERGVVLRLGKYDRIVDPGLNWRPRFIDEVTPVNVQAIRSLRASGTMLTKDENVVTVAMDVQYRVSDPYKYLYQVTNADDSLRQATDSALRAVIGDSLMDSILTSGRQQIRQSTQETLNQIIDNYDMGLMIVDVNFQSARPPEQVKDAFDDAIAAREDEERFEREAEAYRNDILPKATGRAERLKKEAQGYSERITNEALGQVAQFEKLLPEYLAAPGVTRDRLYLDTMEEVYSSTSKVLIDSESSGNLLYLPIDKLAGQEGATQTKRKSSSSSTYDKIELESQSTSGTTDTQSRSTGTRQGRY</sequence>
<dbReference type="InterPro" id="IPR010201">
    <property type="entry name" value="HflK"/>
</dbReference>
<keyword evidence="9" id="KW-0378">Hydrolase</keyword>
<name>A0ABN5PCT4_9VIBR</name>
<dbReference type="CDD" id="cd03404">
    <property type="entry name" value="SPFH_HflK"/>
    <property type="match status" value="1"/>
</dbReference>
<evidence type="ECO:0000259" key="8">
    <source>
        <dbReference type="SMART" id="SM00244"/>
    </source>
</evidence>
<evidence type="ECO:0000256" key="1">
    <source>
        <dbReference type="ARBA" id="ARBA00004167"/>
    </source>
</evidence>
<evidence type="ECO:0000313" key="9">
    <source>
        <dbReference type="EMBL" id="AXY00098.1"/>
    </source>
</evidence>
<evidence type="ECO:0000256" key="6">
    <source>
        <dbReference type="RuleBase" id="RU364113"/>
    </source>
</evidence>
<dbReference type="GO" id="GO:0006508">
    <property type="term" value="P:proteolysis"/>
    <property type="evidence" value="ECO:0007669"/>
    <property type="project" value="UniProtKB-KW"/>
</dbReference>
<dbReference type="Gene3D" id="3.30.479.30">
    <property type="entry name" value="Band 7 domain"/>
    <property type="match status" value="1"/>
</dbReference>
<dbReference type="InterPro" id="IPR020980">
    <property type="entry name" value="Membrane_HflK_N"/>
</dbReference>
<dbReference type="NCBIfam" id="TIGR01933">
    <property type="entry name" value="hflK"/>
    <property type="match status" value="1"/>
</dbReference>
<evidence type="ECO:0000256" key="3">
    <source>
        <dbReference type="ARBA" id="ARBA00022692"/>
    </source>
</evidence>
<comment type="similarity">
    <text evidence="2 6">Belongs to the band 7/mec-2 family. HflK subfamily.</text>
</comment>
<dbReference type="InterPro" id="IPR001972">
    <property type="entry name" value="Stomatin_HflK_fam"/>
</dbReference>
<feature type="region of interest" description="Disordered" evidence="7">
    <location>
        <begin position="355"/>
        <end position="399"/>
    </location>
</feature>
<comment type="function">
    <text evidence="6">HflC and HflK could encode or regulate a protease.</text>
</comment>
<feature type="compositionally biased region" description="Low complexity" evidence="7">
    <location>
        <begin position="1"/>
        <end position="27"/>
    </location>
</feature>
<dbReference type="PRINTS" id="PR00721">
    <property type="entry name" value="STOMATIN"/>
</dbReference>
<protein>
    <recommendedName>
        <fullName evidence="6">Protein HflK</fullName>
    </recommendedName>
</protein>
<dbReference type="Pfam" id="PF12221">
    <property type="entry name" value="HflK_N"/>
    <property type="match status" value="1"/>
</dbReference>
<proteinExistence type="inferred from homology"/>
<reference evidence="9 10" key="1">
    <citation type="submission" date="2018-08" db="EMBL/GenBank/DDBJ databases">
        <title>Genomic taxonomy of the Vibrionaceae family.</title>
        <authorList>
            <person name="Gomez-Gil B."/>
            <person name="Tanaka M."/>
            <person name="Sawabe T."/>
            <person name="Enciso-Ibarra K."/>
        </authorList>
    </citation>
    <scope>NUCLEOTIDE SEQUENCE [LARGE SCALE GENOMIC DNA]</scope>
    <source>
        <strain evidence="9 10">CAIM 1831</strain>
    </source>
</reference>
<dbReference type="EMBL" id="CP032093">
    <property type="protein sequence ID" value="AXY00098.1"/>
    <property type="molecule type" value="Genomic_DNA"/>
</dbReference>
<dbReference type="PANTHER" id="PTHR43327:SF2">
    <property type="entry name" value="MODULATOR OF FTSH PROTEASE HFLK"/>
    <property type="match status" value="1"/>
</dbReference>
<evidence type="ECO:0000313" key="10">
    <source>
        <dbReference type="Proteomes" id="UP000262832"/>
    </source>
</evidence>
<dbReference type="PANTHER" id="PTHR43327">
    <property type="entry name" value="STOMATIN-LIKE PROTEIN 2, MITOCHONDRIAL"/>
    <property type="match status" value="1"/>
</dbReference>
<keyword evidence="9" id="KW-0645">Protease</keyword>